<name>L0R9F2_9BACT</name>
<dbReference type="eggNOG" id="COG1451">
    <property type="taxonomic scope" value="Bacteria"/>
</dbReference>
<organism evidence="2 3">
    <name type="scientific">Maridesulfovibrio hydrothermalis AM13 = DSM 14728</name>
    <dbReference type="NCBI Taxonomy" id="1121451"/>
    <lineage>
        <taxon>Bacteria</taxon>
        <taxon>Pseudomonadati</taxon>
        <taxon>Thermodesulfobacteriota</taxon>
        <taxon>Desulfovibrionia</taxon>
        <taxon>Desulfovibrionales</taxon>
        <taxon>Desulfovibrionaceae</taxon>
        <taxon>Maridesulfovibrio</taxon>
    </lineage>
</organism>
<dbReference type="PATRIC" id="fig|1121451.3.peg.1357"/>
<accession>L0R9F2</accession>
<dbReference type="RefSeq" id="WP_015335987.1">
    <property type="nucleotide sequence ID" value="NC_020055.1"/>
</dbReference>
<dbReference type="PANTHER" id="PTHR30399">
    <property type="entry name" value="UNCHARACTERIZED PROTEIN YGJP"/>
    <property type="match status" value="1"/>
</dbReference>
<sequence>MADFPPPYSIRVSPRAKNVIIKLIPDKGMEVVLPKGVNHNNIPSFLENRRAWIEENIKKLEAKGLSLSPPELILPDEICFAASGKVYQVRRVVNRKQGVCLRKNVDRLLLSGPHWTPAEDIALLTRFVRNEARAFLIPELENLSSELNLPFNKVFIRSQRKRWGSCSAKGNINLNMKLMFLPGRLMRYVLIHELCHTIHLNHSAKYWRLVKMVEPDVKNLERELNNAGSLIPNWIDAN</sequence>
<dbReference type="InterPro" id="IPR053136">
    <property type="entry name" value="UTP_pyrophosphatase-like"/>
</dbReference>
<keyword evidence="3" id="KW-1185">Reference proteome</keyword>
<proteinExistence type="predicted"/>
<evidence type="ECO:0000259" key="1">
    <source>
        <dbReference type="Pfam" id="PF01863"/>
    </source>
</evidence>
<dbReference type="EMBL" id="FO203522">
    <property type="protein sequence ID" value="CCO23383.1"/>
    <property type="molecule type" value="Genomic_DNA"/>
</dbReference>
<evidence type="ECO:0000313" key="2">
    <source>
        <dbReference type="EMBL" id="CCO23383.1"/>
    </source>
</evidence>
<dbReference type="AlphaFoldDB" id="L0R9F2"/>
<dbReference type="PANTHER" id="PTHR30399:SF1">
    <property type="entry name" value="UTP PYROPHOSPHATASE"/>
    <property type="match status" value="1"/>
</dbReference>
<dbReference type="HOGENOM" id="CLU_065947_2_2_7"/>
<reference evidence="2 3" key="1">
    <citation type="submission" date="2012-10" db="EMBL/GenBank/DDBJ databases">
        <authorList>
            <person name="Genoscope - CEA"/>
        </authorList>
    </citation>
    <scope>NUCLEOTIDE SEQUENCE [LARGE SCALE GENOMIC DNA]</scope>
    <source>
        <strain evidence="3">AM13 / DSM 14728</strain>
    </source>
</reference>
<dbReference type="InterPro" id="IPR002725">
    <property type="entry name" value="YgjP-like_metallopeptidase"/>
</dbReference>
<dbReference type="KEGG" id="dhy:DESAM_21102"/>
<dbReference type="CDD" id="cd07344">
    <property type="entry name" value="M48_yhfN_like"/>
    <property type="match status" value="1"/>
</dbReference>
<protein>
    <recommendedName>
        <fullName evidence="1">YgjP-like metallopeptidase domain-containing protein</fullName>
    </recommendedName>
</protein>
<dbReference type="Gene3D" id="3.30.2010.10">
    <property type="entry name" value="Metalloproteases ('zincins'), catalytic domain"/>
    <property type="match status" value="1"/>
</dbReference>
<dbReference type="Pfam" id="PF01863">
    <property type="entry name" value="YgjP-like"/>
    <property type="match status" value="1"/>
</dbReference>
<dbReference type="Proteomes" id="UP000010808">
    <property type="component" value="Chromosome"/>
</dbReference>
<evidence type="ECO:0000313" key="3">
    <source>
        <dbReference type="Proteomes" id="UP000010808"/>
    </source>
</evidence>
<feature type="domain" description="YgjP-like metallopeptidase" evidence="1">
    <location>
        <begin position="17"/>
        <end position="226"/>
    </location>
</feature>
<dbReference type="OrthoDB" id="5321643at2"/>
<gene>
    <name evidence="2" type="ORF">DESAM_21102</name>
</gene>